<dbReference type="InterPro" id="IPR036390">
    <property type="entry name" value="WH_DNA-bd_sf"/>
</dbReference>
<evidence type="ECO:0000259" key="2">
    <source>
        <dbReference type="PROSITE" id="PS50931"/>
    </source>
</evidence>
<dbReference type="Pfam" id="PF00126">
    <property type="entry name" value="HTH_1"/>
    <property type="match status" value="1"/>
</dbReference>
<organism evidence="3 4">
    <name type="scientific">Pseudomonas syringae pv. maculicola</name>
    <dbReference type="NCBI Taxonomy" id="59511"/>
    <lineage>
        <taxon>Bacteria</taxon>
        <taxon>Pseudomonadati</taxon>
        <taxon>Pseudomonadota</taxon>
        <taxon>Gammaproteobacteria</taxon>
        <taxon>Pseudomonadales</taxon>
        <taxon>Pseudomonadaceae</taxon>
        <taxon>Pseudomonas</taxon>
    </lineage>
</organism>
<dbReference type="EMBL" id="RBNL01004271">
    <property type="protein sequence ID" value="RML35118.1"/>
    <property type="molecule type" value="Genomic_DNA"/>
</dbReference>
<dbReference type="GO" id="GO:0005829">
    <property type="term" value="C:cytosol"/>
    <property type="evidence" value="ECO:0007669"/>
    <property type="project" value="TreeGrafter"/>
</dbReference>
<dbReference type="SUPFAM" id="SSF46785">
    <property type="entry name" value="Winged helix' DNA-binding domain"/>
    <property type="match status" value="1"/>
</dbReference>
<dbReference type="PROSITE" id="PS50931">
    <property type="entry name" value="HTH_LYSR"/>
    <property type="match status" value="1"/>
</dbReference>
<dbReference type="InterPro" id="IPR000847">
    <property type="entry name" value="LysR_HTH_N"/>
</dbReference>
<accession>A0A3M2V9E3</accession>
<feature type="domain" description="HTH lysR-type" evidence="2">
    <location>
        <begin position="3"/>
        <end position="42"/>
    </location>
</feature>
<keyword evidence="1" id="KW-1133">Transmembrane helix</keyword>
<gene>
    <name evidence="3" type="ORF">APX70_02344</name>
</gene>
<sequence>MRFTLRQLQVFVAVARQESVSKAAVLLSLSQSAASTSITELELNGKSGFGSLAVGATLTIGNYLATLLIGGYMQRHPESQVKLHVQNT</sequence>
<comment type="caution">
    <text evidence="3">The sequence shown here is derived from an EMBL/GenBank/DDBJ whole genome shotgun (WGS) entry which is preliminary data.</text>
</comment>
<dbReference type="Proteomes" id="UP000282378">
    <property type="component" value="Unassembled WGS sequence"/>
</dbReference>
<dbReference type="InterPro" id="IPR050950">
    <property type="entry name" value="HTH-type_LysR_regulators"/>
</dbReference>
<evidence type="ECO:0000313" key="3">
    <source>
        <dbReference type="EMBL" id="RML35118.1"/>
    </source>
</evidence>
<keyword evidence="1" id="KW-0812">Transmembrane</keyword>
<dbReference type="AlphaFoldDB" id="A0A3M2V9E3"/>
<keyword evidence="1" id="KW-0472">Membrane</keyword>
<dbReference type="PANTHER" id="PTHR30419">
    <property type="entry name" value="HTH-TYPE TRANSCRIPTIONAL REGULATOR YBHD"/>
    <property type="match status" value="1"/>
</dbReference>
<feature type="non-terminal residue" evidence="3">
    <location>
        <position position="88"/>
    </location>
</feature>
<feature type="transmembrane region" description="Helical" evidence="1">
    <location>
        <begin position="47"/>
        <end position="72"/>
    </location>
</feature>
<dbReference type="PANTHER" id="PTHR30419:SF30">
    <property type="entry name" value="LYSR FAMILY TRANSCRIPTIONAL REGULATOR"/>
    <property type="match status" value="1"/>
</dbReference>
<protein>
    <submittedName>
        <fullName evidence="3">Transcriptional regulator, LysR family</fullName>
    </submittedName>
</protein>
<evidence type="ECO:0000256" key="1">
    <source>
        <dbReference type="SAM" id="Phobius"/>
    </source>
</evidence>
<reference evidence="3 4" key="1">
    <citation type="submission" date="2018-08" db="EMBL/GenBank/DDBJ databases">
        <title>Recombination of ecologically and evolutionarily significant loci maintains genetic cohesion in the Pseudomonas syringae species complex.</title>
        <authorList>
            <person name="Dillon M."/>
            <person name="Thakur S."/>
            <person name="Almeida R.N.D."/>
            <person name="Weir B.S."/>
            <person name="Guttman D.S."/>
        </authorList>
    </citation>
    <scope>NUCLEOTIDE SEQUENCE [LARGE SCALE GENOMIC DNA]</scope>
    <source>
        <strain evidence="3 4">88_10</strain>
    </source>
</reference>
<name>A0A3M2V9E3_PSEYM</name>
<dbReference type="Gene3D" id="1.10.10.10">
    <property type="entry name" value="Winged helix-like DNA-binding domain superfamily/Winged helix DNA-binding domain"/>
    <property type="match status" value="1"/>
</dbReference>
<proteinExistence type="predicted"/>
<dbReference type="InterPro" id="IPR036388">
    <property type="entry name" value="WH-like_DNA-bd_sf"/>
</dbReference>
<dbReference type="GO" id="GO:0003700">
    <property type="term" value="F:DNA-binding transcription factor activity"/>
    <property type="evidence" value="ECO:0007669"/>
    <property type="project" value="InterPro"/>
</dbReference>
<evidence type="ECO:0000313" key="4">
    <source>
        <dbReference type="Proteomes" id="UP000282378"/>
    </source>
</evidence>